<sequence>MKYDPSNALARIDNDKGLLVMLIGVFIKECPKYIEKLQTACDDQNMSALGDAAHNVKGASAAIGFDACTKLAESLEVSCRQSGVKSISSFQDSTDNLINVLNGGSALLTEWVDANQ</sequence>
<dbReference type="RefSeq" id="WP_257511667.1">
    <property type="nucleotide sequence ID" value="NZ_JANKHG010000017.1"/>
</dbReference>
<evidence type="ECO:0000313" key="4">
    <source>
        <dbReference type="EMBL" id="MCR2746424.1"/>
    </source>
</evidence>
<gene>
    <name evidence="4" type="ORF">NSP04_07170</name>
</gene>
<dbReference type="InterPro" id="IPR008207">
    <property type="entry name" value="Sig_transdc_His_kin_Hpt_dom"/>
</dbReference>
<dbReference type="Pfam" id="PF01627">
    <property type="entry name" value="Hpt"/>
    <property type="match status" value="1"/>
</dbReference>
<dbReference type="SUPFAM" id="SSF47226">
    <property type="entry name" value="Histidine-containing phosphotransfer domain, HPT domain"/>
    <property type="match status" value="1"/>
</dbReference>
<reference evidence="4" key="1">
    <citation type="submission" date="2022-07" db="EMBL/GenBank/DDBJ databases">
        <authorList>
            <person name="Xamxidin M."/>
        </authorList>
    </citation>
    <scope>NUCLEOTIDE SEQUENCE</scope>
    <source>
        <strain evidence="4">YS8-69</strain>
    </source>
</reference>
<accession>A0ABT1XHQ6</accession>
<keyword evidence="2" id="KW-0597">Phosphoprotein</keyword>
<feature type="modified residue" description="Phosphohistidine" evidence="2">
    <location>
        <position position="54"/>
    </location>
</feature>
<keyword evidence="1" id="KW-0902">Two-component regulatory system</keyword>
<evidence type="ECO:0000256" key="2">
    <source>
        <dbReference type="PROSITE-ProRule" id="PRU00110"/>
    </source>
</evidence>
<evidence type="ECO:0000256" key="1">
    <source>
        <dbReference type="ARBA" id="ARBA00023012"/>
    </source>
</evidence>
<keyword evidence="5" id="KW-1185">Reference proteome</keyword>
<dbReference type="InterPro" id="IPR036641">
    <property type="entry name" value="HPT_dom_sf"/>
</dbReference>
<evidence type="ECO:0000259" key="3">
    <source>
        <dbReference type="PROSITE" id="PS50894"/>
    </source>
</evidence>
<evidence type="ECO:0000313" key="5">
    <source>
        <dbReference type="Proteomes" id="UP001165267"/>
    </source>
</evidence>
<feature type="domain" description="HPt" evidence="3">
    <location>
        <begin position="15"/>
        <end position="115"/>
    </location>
</feature>
<protein>
    <submittedName>
        <fullName evidence="4">Hpt domain-containing protein</fullName>
    </submittedName>
</protein>
<dbReference type="Proteomes" id="UP001165267">
    <property type="component" value="Unassembled WGS sequence"/>
</dbReference>
<dbReference type="Gene3D" id="1.20.120.160">
    <property type="entry name" value="HPT domain"/>
    <property type="match status" value="1"/>
</dbReference>
<dbReference type="PROSITE" id="PS50894">
    <property type="entry name" value="HPT"/>
    <property type="match status" value="1"/>
</dbReference>
<dbReference type="EMBL" id="JANKHG010000017">
    <property type="protein sequence ID" value="MCR2746424.1"/>
    <property type="molecule type" value="Genomic_DNA"/>
</dbReference>
<proteinExistence type="predicted"/>
<organism evidence="4 5">
    <name type="scientific">Limnobacter parvus</name>
    <dbReference type="NCBI Taxonomy" id="2939690"/>
    <lineage>
        <taxon>Bacteria</taxon>
        <taxon>Pseudomonadati</taxon>
        <taxon>Pseudomonadota</taxon>
        <taxon>Betaproteobacteria</taxon>
        <taxon>Burkholderiales</taxon>
        <taxon>Burkholderiaceae</taxon>
        <taxon>Limnobacter</taxon>
    </lineage>
</organism>
<dbReference type="CDD" id="cd00088">
    <property type="entry name" value="HPT"/>
    <property type="match status" value="1"/>
</dbReference>
<comment type="caution">
    <text evidence="4">The sequence shown here is derived from an EMBL/GenBank/DDBJ whole genome shotgun (WGS) entry which is preliminary data.</text>
</comment>
<name>A0ABT1XHQ6_9BURK</name>